<reference evidence="2" key="1">
    <citation type="submission" date="2022-02" db="EMBL/GenBank/DDBJ databases">
        <title>Towards deciphering the DNA virus diversity associated with rodent species in the families Cricetidae and Heteromyidae.</title>
        <authorList>
            <person name="Lund M."/>
            <person name="Larsen B.B."/>
            <person name="Gryseels S."/>
            <person name="Kraberger S."/>
            <person name="Rowsey D.M."/>
            <person name="Steger L."/>
            <person name="Yule K.M."/>
            <person name="Upham N.S."/>
            <person name="Worobey M."/>
            <person name="Van Doorslaer K."/>
            <person name="Varsani A."/>
        </authorList>
    </citation>
    <scope>NUCLEOTIDE SEQUENCE</scope>
    <source>
        <strain evidence="2">NeonRodF7_12</strain>
    </source>
</reference>
<feature type="region of interest" description="Disordered" evidence="1">
    <location>
        <begin position="42"/>
        <end position="69"/>
    </location>
</feature>
<organism evidence="2">
    <name type="scientific">Peromfec virus RodF7_12</name>
    <dbReference type="NCBI Taxonomy" id="2929347"/>
    <lineage>
        <taxon>Viruses</taxon>
        <taxon>Monodnaviria</taxon>
        <taxon>Sangervirae</taxon>
        <taxon>Phixviricota</taxon>
        <taxon>Malgrandaviricetes</taxon>
        <taxon>Petitvirales</taxon>
        <taxon>Microviridae</taxon>
    </lineage>
</organism>
<sequence>MATTHQAVQLSDGRWVSNGEIVSGAGSSATQAPSWLGLNSDGSLASSGSGSSARSVSNSSGSSGSAVTSSSSMATALSQVMDQIYQITERNTARSEQQAAELRDWQERQNQLAMNFNSAEAAKNRDWQQMMSDTAHQREVKDLQAAGLNPILSASGGNGAAVTSGATASGVTSSGAKGEVDTSADAALVNLMGAMWSAQTQLESQRLIAQNNMAIAEKNNATSQAIAALQTQSQQEVARISGQYGLSVAGINQATSKLVAQINAGSAKTSAEIYSAASRYAAELGYEGTQAKIAADLIVTEANNQNALEVANIHLKSSPLGYIDSSVRDATGQSIGSLLGDFFGLGSSFTGFTSSARGNFSGASGGGFSRK</sequence>
<evidence type="ECO:0000256" key="1">
    <source>
        <dbReference type="SAM" id="MobiDB-lite"/>
    </source>
</evidence>
<protein>
    <submittedName>
        <fullName evidence="2">DNA pilot protein</fullName>
    </submittedName>
</protein>
<dbReference type="EMBL" id="OM869664">
    <property type="protein sequence ID" value="UPW41776.1"/>
    <property type="molecule type" value="Genomic_DNA"/>
</dbReference>
<name>A0A976N2C0_9VIRU</name>
<evidence type="ECO:0000313" key="2">
    <source>
        <dbReference type="EMBL" id="UPW41776.1"/>
    </source>
</evidence>
<accession>A0A976N2C0</accession>
<proteinExistence type="predicted"/>